<keyword evidence="1" id="KW-0732">Signal</keyword>
<feature type="signal peptide" evidence="1">
    <location>
        <begin position="1"/>
        <end position="21"/>
    </location>
</feature>
<evidence type="ECO:0000313" key="3">
    <source>
        <dbReference type="Proteomes" id="UP000323597"/>
    </source>
</evidence>
<evidence type="ECO:0008006" key="4">
    <source>
        <dbReference type="Google" id="ProtNLM"/>
    </source>
</evidence>
<dbReference type="AlphaFoldDB" id="A0A5D2ZVA2"/>
<reference evidence="2 3" key="1">
    <citation type="submission" date="2019-07" db="EMBL/GenBank/DDBJ databases">
        <title>WGS assembly of Gossypium mustelinum.</title>
        <authorList>
            <person name="Chen Z.J."/>
            <person name="Sreedasyam A."/>
            <person name="Ando A."/>
            <person name="Song Q."/>
            <person name="De L."/>
            <person name="Hulse-Kemp A."/>
            <person name="Ding M."/>
            <person name="Ye W."/>
            <person name="Kirkbride R."/>
            <person name="Jenkins J."/>
            <person name="Plott C."/>
            <person name="Lovell J."/>
            <person name="Lin Y.-M."/>
            <person name="Vaughn R."/>
            <person name="Liu B."/>
            <person name="Li W."/>
            <person name="Simpson S."/>
            <person name="Scheffler B."/>
            <person name="Saski C."/>
            <person name="Grover C."/>
            <person name="Hu G."/>
            <person name="Conover J."/>
            <person name="Carlson J."/>
            <person name="Shu S."/>
            <person name="Boston L."/>
            <person name="Williams M."/>
            <person name="Peterson D."/>
            <person name="Mcgee K."/>
            <person name="Jones D."/>
            <person name="Wendel J."/>
            <person name="Stelly D."/>
            <person name="Grimwood J."/>
            <person name="Schmutz J."/>
        </authorList>
    </citation>
    <scope>NUCLEOTIDE SEQUENCE [LARGE SCALE GENOMIC DNA]</scope>
    <source>
        <strain evidence="2">1408120.09</strain>
    </source>
</reference>
<evidence type="ECO:0000313" key="2">
    <source>
        <dbReference type="EMBL" id="TYJ41890.1"/>
    </source>
</evidence>
<proteinExistence type="predicted"/>
<sequence>MCSSFLVLLKLEYCATSLATACFFTYQRTTKRTKASLRQKQQQRQSRLLLSLAFSSTLHFLNPKTLHRRHRFRRLELEAYWP</sequence>
<organism evidence="2 3">
    <name type="scientific">Gossypium mustelinum</name>
    <name type="common">Cotton</name>
    <name type="synonym">Gossypium caicoense</name>
    <dbReference type="NCBI Taxonomy" id="34275"/>
    <lineage>
        <taxon>Eukaryota</taxon>
        <taxon>Viridiplantae</taxon>
        <taxon>Streptophyta</taxon>
        <taxon>Embryophyta</taxon>
        <taxon>Tracheophyta</taxon>
        <taxon>Spermatophyta</taxon>
        <taxon>Magnoliopsida</taxon>
        <taxon>eudicotyledons</taxon>
        <taxon>Gunneridae</taxon>
        <taxon>Pentapetalae</taxon>
        <taxon>rosids</taxon>
        <taxon>malvids</taxon>
        <taxon>Malvales</taxon>
        <taxon>Malvaceae</taxon>
        <taxon>Malvoideae</taxon>
        <taxon>Gossypium</taxon>
    </lineage>
</organism>
<dbReference type="EMBL" id="CM017638">
    <property type="protein sequence ID" value="TYJ41890.1"/>
    <property type="molecule type" value="Genomic_DNA"/>
</dbReference>
<evidence type="ECO:0000256" key="1">
    <source>
        <dbReference type="SAM" id="SignalP"/>
    </source>
</evidence>
<dbReference type="Proteomes" id="UP000323597">
    <property type="component" value="Chromosome A03"/>
</dbReference>
<name>A0A5D2ZVA2_GOSMU</name>
<accession>A0A5D2ZVA2</accession>
<gene>
    <name evidence="2" type="ORF">E1A91_A03G050700v1</name>
</gene>
<protein>
    <recommendedName>
        <fullName evidence="4">Secreted protein</fullName>
    </recommendedName>
</protein>
<keyword evidence="3" id="KW-1185">Reference proteome</keyword>
<feature type="chain" id="PRO_5023082582" description="Secreted protein" evidence="1">
    <location>
        <begin position="22"/>
        <end position="82"/>
    </location>
</feature>